<evidence type="ECO:0000313" key="1">
    <source>
        <dbReference type="EMBL" id="HGK27541.1"/>
    </source>
</evidence>
<gene>
    <name evidence="1" type="ORF">ENS41_01105</name>
</gene>
<dbReference type="AlphaFoldDB" id="A0A7C4GEH1"/>
<accession>A0A7C4GEH1</accession>
<comment type="caution">
    <text evidence="1">The sequence shown here is derived from an EMBL/GenBank/DDBJ whole genome shotgun (WGS) entry which is preliminary data.</text>
</comment>
<dbReference type="EMBL" id="DSUT01000017">
    <property type="protein sequence ID" value="HGK27541.1"/>
    <property type="molecule type" value="Genomic_DNA"/>
</dbReference>
<sequence>MALLQKLAKAESVKMLCGMRVAFGTGTTNPRRVSVEVVPGAREPGPDDQVLLGLHYYATVLSRYPKDSSVTYKFASDLRWMVDKIVEEGLWPGSDLRKYAGVADELELAGPGEPSGQTVEAAVIRPLLGDDLELAMEIPRELPETDLMLSVVAVLQTILGRLDDAGAELFDRALRILRRSLDEGADYAAPGAARNLANRALREAGGTAA</sequence>
<proteinExistence type="predicted"/>
<name>A0A7C4GEH1_UNCW3</name>
<protein>
    <submittedName>
        <fullName evidence="1">Uncharacterized protein</fullName>
    </submittedName>
</protein>
<organism evidence="1">
    <name type="scientific">candidate division WOR-3 bacterium</name>
    <dbReference type="NCBI Taxonomy" id="2052148"/>
    <lineage>
        <taxon>Bacteria</taxon>
        <taxon>Bacteria division WOR-3</taxon>
    </lineage>
</organism>
<reference evidence="1" key="1">
    <citation type="journal article" date="2020" name="mSystems">
        <title>Genome- and Community-Level Interaction Insights into Carbon Utilization and Element Cycling Functions of Hydrothermarchaeota in Hydrothermal Sediment.</title>
        <authorList>
            <person name="Zhou Z."/>
            <person name="Liu Y."/>
            <person name="Xu W."/>
            <person name="Pan J."/>
            <person name="Luo Z.H."/>
            <person name="Li M."/>
        </authorList>
    </citation>
    <scope>NUCLEOTIDE SEQUENCE [LARGE SCALE GENOMIC DNA]</scope>
    <source>
        <strain evidence="1">SpSt-488</strain>
    </source>
</reference>